<dbReference type="Pfam" id="PF03737">
    <property type="entry name" value="RraA-like"/>
    <property type="match status" value="1"/>
</dbReference>
<dbReference type="RefSeq" id="WP_005982399.1">
    <property type="nucleotide sequence ID" value="NZ_CP028105.1"/>
</dbReference>
<dbReference type="GeneID" id="78454463"/>
<feature type="binding site" evidence="2">
    <location>
        <position position="121"/>
    </location>
    <ligand>
        <name>substrate</name>
    </ligand>
</feature>
<dbReference type="GO" id="GO:0008948">
    <property type="term" value="F:oxaloacetate decarboxylase activity"/>
    <property type="evidence" value="ECO:0007669"/>
    <property type="project" value="TreeGrafter"/>
</dbReference>
<proteinExistence type="predicted"/>
<dbReference type="Gene3D" id="3.50.30.40">
    <property type="entry name" value="Ribonuclease E inhibitor RraA/RraA-like"/>
    <property type="match status" value="1"/>
</dbReference>
<accession>A0AAX2JF25</accession>
<keyword evidence="2" id="KW-0460">Magnesium</keyword>
<dbReference type="SUPFAM" id="SSF89562">
    <property type="entry name" value="RraA-like"/>
    <property type="match status" value="1"/>
</dbReference>
<dbReference type="AlphaFoldDB" id="A0AAX2JF25"/>
<evidence type="ECO:0000256" key="1">
    <source>
        <dbReference type="ARBA" id="ARBA00029596"/>
    </source>
</evidence>
<dbReference type="InterPro" id="IPR005493">
    <property type="entry name" value="RraA/RraA-like"/>
</dbReference>
<name>A0AAX2JF25_9FUSO</name>
<dbReference type="PANTHER" id="PTHR33254">
    <property type="entry name" value="4-HYDROXY-4-METHYL-2-OXOGLUTARATE ALDOLASE 3-RELATED"/>
    <property type="match status" value="1"/>
</dbReference>
<dbReference type="PANTHER" id="PTHR33254:SF4">
    <property type="entry name" value="4-HYDROXY-4-METHYL-2-OXOGLUTARATE ALDOLASE 3-RELATED"/>
    <property type="match status" value="1"/>
</dbReference>
<keyword evidence="2" id="KW-0479">Metal-binding</keyword>
<comment type="cofactor">
    <cofactor evidence="2">
        <name>Mg(2+)</name>
        <dbReference type="ChEBI" id="CHEBI:18420"/>
    </cofactor>
</comment>
<dbReference type="KEGG" id="ful:C4N20_06560"/>
<protein>
    <recommendedName>
        <fullName evidence="1">Regulator of ribonuclease activity homolog</fullName>
    </recommendedName>
</protein>
<dbReference type="GO" id="GO:0047443">
    <property type="term" value="F:4-hydroxy-4-methyl-2-oxoglutarate aldolase activity"/>
    <property type="evidence" value="ECO:0007669"/>
    <property type="project" value="TreeGrafter"/>
</dbReference>
<sequence>MKEWNNDKELFELVKRELYTPVIGDILDGMGYYHQILFPEIQPALLDMKIAGRAMPVNMIDVYGEQSEPFGKLTEALDQLQEGDVYIAHGGNMRCAYWGEILTATAKKRGAAGAVINGYHRDTKMMLEQNFPVFSRGRFAQDSSVRTKIVDYRCPIEIGAVWINPGDLVVADMDGVLIVPKNIEEEVIVKSLEKVRAEKKVREEIENGMSSTDAFKKYGVL</sequence>
<feature type="binding site" evidence="2">
    <location>
        <begin position="99"/>
        <end position="102"/>
    </location>
    <ligand>
        <name>substrate</name>
    </ligand>
</feature>
<dbReference type="EMBL" id="LS483487">
    <property type="protein sequence ID" value="SQJ16121.1"/>
    <property type="molecule type" value="Genomic_DNA"/>
</dbReference>
<dbReference type="InterPro" id="IPR036704">
    <property type="entry name" value="RraA/RraA-like_sf"/>
</dbReference>
<dbReference type="GO" id="GO:0046872">
    <property type="term" value="F:metal ion binding"/>
    <property type="evidence" value="ECO:0007669"/>
    <property type="project" value="UniProtKB-KW"/>
</dbReference>
<evidence type="ECO:0000256" key="2">
    <source>
        <dbReference type="PIRSR" id="PIRSR605493-1"/>
    </source>
</evidence>
<evidence type="ECO:0000313" key="3">
    <source>
        <dbReference type="EMBL" id="SQJ16121.1"/>
    </source>
</evidence>
<organism evidence="3 4">
    <name type="scientific">Fusobacterium ulcerans</name>
    <dbReference type="NCBI Taxonomy" id="861"/>
    <lineage>
        <taxon>Bacteria</taxon>
        <taxon>Fusobacteriati</taxon>
        <taxon>Fusobacteriota</taxon>
        <taxon>Fusobacteriia</taxon>
        <taxon>Fusobacteriales</taxon>
        <taxon>Fusobacteriaceae</taxon>
        <taxon>Fusobacterium</taxon>
    </lineage>
</organism>
<dbReference type="Proteomes" id="UP000249008">
    <property type="component" value="Chromosome 1"/>
</dbReference>
<dbReference type="CDD" id="cd16841">
    <property type="entry name" value="RraA_family"/>
    <property type="match status" value="1"/>
</dbReference>
<reference evidence="3 4" key="1">
    <citation type="submission" date="2018-06" db="EMBL/GenBank/DDBJ databases">
        <authorList>
            <consortium name="Pathogen Informatics"/>
            <person name="Doyle S."/>
        </authorList>
    </citation>
    <scope>NUCLEOTIDE SEQUENCE [LARGE SCALE GENOMIC DNA]</scope>
    <source>
        <strain evidence="3 4">NCTC12112</strain>
    </source>
</reference>
<keyword evidence="3" id="KW-0456">Lyase</keyword>
<gene>
    <name evidence="3" type="primary">proA_2</name>
    <name evidence="3" type="ORF">NCTC12112_03203</name>
</gene>
<evidence type="ECO:0000313" key="4">
    <source>
        <dbReference type="Proteomes" id="UP000249008"/>
    </source>
</evidence>
<feature type="binding site" evidence="2">
    <location>
        <position position="122"/>
    </location>
    <ligand>
        <name>Mg(2+)</name>
        <dbReference type="ChEBI" id="CHEBI:18420"/>
    </ligand>
</feature>